<sequence length="69" mass="7657">MVLITMSCIVVQKVVRHNTEDREIQLENPKHRKRNTSAFTGMAYAGMVIGFGMFAIGMANAPFELNVNG</sequence>
<evidence type="ECO:0000313" key="2">
    <source>
        <dbReference type="EMBL" id="RIE04324.1"/>
    </source>
</evidence>
<keyword evidence="1" id="KW-1133">Transmembrane helix</keyword>
<name>A0A398CZG9_9BACL</name>
<accession>A0A398CZG9</accession>
<dbReference type="OrthoDB" id="3295178at2"/>
<comment type="caution">
    <text evidence="2">The sequence shown here is derived from an EMBL/GenBank/DDBJ whole genome shotgun (WGS) entry which is preliminary data.</text>
</comment>
<dbReference type="Proteomes" id="UP000266340">
    <property type="component" value="Unassembled WGS sequence"/>
</dbReference>
<proteinExistence type="predicted"/>
<reference evidence="2 3" key="1">
    <citation type="submission" date="2018-09" db="EMBL/GenBank/DDBJ databases">
        <title>Cohnella cavernae sp. nov., isolated from a karst cave.</title>
        <authorList>
            <person name="Zhu H."/>
        </authorList>
    </citation>
    <scope>NUCLEOTIDE SEQUENCE [LARGE SCALE GENOMIC DNA]</scope>
    <source>
        <strain evidence="2 3">K2E09-144</strain>
    </source>
</reference>
<evidence type="ECO:0000313" key="3">
    <source>
        <dbReference type="Proteomes" id="UP000266340"/>
    </source>
</evidence>
<dbReference type="AlphaFoldDB" id="A0A398CZG9"/>
<dbReference type="EMBL" id="QXJM01000027">
    <property type="protein sequence ID" value="RIE04324.1"/>
    <property type="molecule type" value="Genomic_DNA"/>
</dbReference>
<protein>
    <submittedName>
        <fullName evidence="2">Uncharacterized protein</fullName>
    </submittedName>
</protein>
<feature type="transmembrane region" description="Helical" evidence="1">
    <location>
        <begin position="38"/>
        <end position="59"/>
    </location>
</feature>
<keyword evidence="3" id="KW-1185">Reference proteome</keyword>
<keyword evidence="1" id="KW-0812">Transmembrane</keyword>
<gene>
    <name evidence="2" type="ORF">D3H35_06895</name>
</gene>
<evidence type="ECO:0000256" key="1">
    <source>
        <dbReference type="SAM" id="Phobius"/>
    </source>
</evidence>
<organism evidence="2 3">
    <name type="scientific">Cohnella faecalis</name>
    <dbReference type="NCBI Taxonomy" id="2315694"/>
    <lineage>
        <taxon>Bacteria</taxon>
        <taxon>Bacillati</taxon>
        <taxon>Bacillota</taxon>
        <taxon>Bacilli</taxon>
        <taxon>Bacillales</taxon>
        <taxon>Paenibacillaceae</taxon>
        <taxon>Cohnella</taxon>
    </lineage>
</organism>
<keyword evidence="1" id="KW-0472">Membrane</keyword>